<feature type="signal peptide" evidence="3">
    <location>
        <begin position="1"/>
        <end position="21"/>
    </location>
</feature>
<feature type="transmembrane region" description="Helical" evidence="2">
    <location>
        <begin position="574"/>
        <end position="596"/>
    </location>
</feature>
<dbReference type="OrthoDB" id="5392263at2759"/>
<evidence type="ECO:0000256" key="3">
    <source>
        <dbReference type="SAM" id="SignalP"/>
    </source>
</evidence>
<keyword evidence="2" id="KW-0472">Membrane</keyword>
<keyword evidence="2" id="KW-0812">Transmembrane</keyword>
<name>A0A2J6QJE4_9HELO</name>
<keyword evidence="3" id="KW-0732">Signal</keyword>
<feature type="transmembrane region" description="Helical" evidence="2">
    <location>
        <begin position="130"/>
        <end position="151"/>
    </location>
</feature>
<evidence type="ECO:0000256" key="1">
    <source>
        <dbReference type="SAM" id="MobiDB-lite"/>
    </source>
</evidence>
<dbReference type="AlphaFoldDB" id="A0A2J6QJE4"/>
<gene>
    <name evidence="4" type="ORF">NA56DRAFT_744552</name>
</gene>
<feature type="transmembrane region" description="Helical" evidence="2">
    <location>
        <begin position="468"/>
        <end position="488"/>
    </location>
</feature>
<evidence type="ECO:0000256" key="2">
    <source>
        <dbReference type="SAM" id="Phobius"/>
    </source>
</evidence>
<evidence type="ECO:0000313" key="5">
    <source>
        <dbReference type="Proteomes" id="UP000235672"/>
    </source>
</evidence>
<dbReference type="Proteomes" id="UP000235672">
    <property type="component" value="Unassembled WGS sequence"/>
</dbReference>
<feature type="region of interest" description="Disordered" evidence="1">
    <location>
        <begin position="624"/>
        <end position="706"/>
    </location>
</feature>
<evidence type="ECO:0000313" key="4">
    <source>
        <dbReference type="EMBL" id="PMD26380.1"/>
    </source>
</evidence>
<accession>A0A2J6QJE4</accession>
<feature type="transmembrane region" description="Helical" evidence="2">
    <location>
        <begin position="298"/>
        <end position="322"/>
    </location>
</feature>
<organism evidence="4 5">
    <name type="scientific">Hyaloscypha hepaticicola</name>
    <dbReference type="NCBI Taxonomy" id="2082293"/>
    <lineage>
        <taxon>Eukaryota</taxon>
        <taxon>Fungi</taxon>
        <taxon>Dikarya</taxon>
        <taxon>Ascomycota</taxon>
        <taxon>Pezizomycotina</taxon>
        <taxon>Leotiomycetes</taxon>
        <taxon>Helotiales</taxon>
        <taxon>Hyaloscyphaceae</taxon>
        <taxon>Hyaloscypha</taxon>
    </lineage>
</organism>
<proteinExistence type="predicted"/>
<keyword evidence="2" id="KW-1133">Transmembrane helix</keyword>
<feature type="transmembrane region" description="Helical" evidence="2">
    <location>
        <begin position="430"/>
        <end position="456"/>
    </location>
</feature>
<sequence length="706" mass="77647">MASFKAALLLVAALSLNSILAYDGTTCCELAKSEGAFISPAPAFENQTCGQSYSTSLNAALPLYVNYTFCSSKCRGMGLSKFKEPSEWAAPLVQFILPSVIFSMTIPRRKKIEFDYVFDQRIKITKKKRWFWINEFAQLARSMFYFSIILFPVFIDTIVWIAVIVIGAGNMLTGGLYEAFLDYRIVRYVETRNRSGRDNLDVAELEMKRELLVTIAAGNLKLDEDKGAPQAMILNSLTIPGVGDPSDGSEKSRSRLLNLLGSQSSFGSAVGSPVLFYLGSFVYTILDLQTNPSSQDAAISLGFGIEWMIIVHVAIVSGCLLASNNPSTSSGIVGSDHEALEESRKHYLPRISSDWATLRPPQGPEETSDRRSRQWIVHKILGWSDAYDTKFQPVSLWSRGSNKRLWIEKSKAWANDADFRKLMKINGWGWAFKVFFPALMLIAIPPATGGVVAYFTPPRGLGCRSLSFIVYASCQLAVTIIATVRCAVDDGEKDDKRKSIAQKLFTGMGFKIISAPFWFGSFISAIGGTTMQITGVFRNCICYSDARTWYNINNINPAVDLASDTLDARNSSHFWIKMGSTATVFMALNCYIGWWYQRLIRHRFTDAVKAMYVLPEVVTLPGGNARPAPDDANENAPLLNGDSVSEEDARPPQPEGASNLEEQTNEALLVAGAGGHPPASATSDDSRGDEIELLPHPARGGAIVDS</sequence>
<feature type="transmembrane region" description="Helical" evidence="2">
    <location>
        <begin position="265"/>
        <end position="286"/>
    </location>
</feature>
<feature type="chain" id="PRO_5014430708" evidence="3">
    <location>
        <begin position="22"/>
        <end position="706"/>
    </location>
</feature>
<dbReference type="EMBL" id="KZ613468">
    <property type="protein sequence ID" value="PMD26380.1"/>
    <property type="molecule type" value="Genomic_DNA"/>
</dbReference>
<reference evidence="4 5" key="1">
    <citation type="submission" date="2016-05" db="EMBL/GenBank/DDBJ databases">
        <title>A degradative enzymes factory behind the ericoid mycorrhizal symbiosis.</title>
        <authorList>
            <consortium name="DOE Joint Genome Institute"/>
            <person name="Martino E."/>
            <person name="Morin E."/>
            <person name="Grelet G."/>
            <person name="Kuo A."/>
            <person name="Kohler A."/>
            <person name="Daghino S."/>
            <person name="Barry K."/>
            <person name="Choi C."/>
            <person name="Cichocki N."/>
            <person name="Clum A."/>
            <person name="Copeland A."/>
            <person name="Hainaut M."/>
            <person name="Haridas S."/>
            <person name="Labutti K."/>
            <person name="Lindquist E."/>
            <person name="Lipzen A."/>
            <person name="Khouja H.-R."/>
            <person name="Murat C."/>
            <person name="Ohm R."/>
            <person name="Olson A."/>
            <person name="Spatafora J."/>
            <person name="Veneault-Fourrey C."/>
            <person name="Henrissat B."/>
            <person name="Grigoriev I."/>
            <person name="Martin F."/>
            <person name="Perotto S."/>
        </authorList>
    </citation>
    <scope>NUCLEOTIDE SEQUENCE [LARGE SCALE GENOMIC DNA]</scope>
    <source>
        <strain evidence="4 5">UAMH 7357</strain>
    </source>
</reference>
<feature type="transmembrane region" description="Helical" evidence="2">
    <location>
        <begin position="509"/>
        <end position="528"/>
    </location>
</feature>
<feature type="transmembrane region" description="Helical" evidence="2">
    <location>
        <begin position="157"/>
        <end position="177"/>
    </location>
</feature>
<protein>
    <submittedName>
        <fullName evidence="4">Uncharacterized protein</fullName>
    </submittedName>
</protein>
<keyword evidence="5" id="KW-1185">Reference proteome</keyword>